<dbReference type="KEGG" id="sdi:SDIMI_v3c03060"/>
<keyword evidence="2" id="KW-1185">Reference proteome</keyword>
<dbReference type="HOGENOM" id="CLU_2345268_0_0_14"/>
<sequence length="96" mass="11085">MYISIERNSRGNLDIDEKILSKIIEFDFSSNATGFRKVKASVSIHQETNLFIVIRIYIIEKGLFLMDGLKVTSIINDSIYKTLRIRPKNIAFAFIK</sequence>
<dbReference type="NCBIfam" id="NF045836">
    <property type="entry name" value="MMB_0454_fam"/>
    <property type="match status" value="1"/>
</dbReference>
<proteinExistence type="predicted"/>
<gene>
    <name evidence="1" type="ORF">SDIMI_v3c03060</name>
</gene>
<organism evidence="1 2">
    <name type="scientific">Spiroplasma diminutum CUAS-1</name>
    <dbReference type="NCBI Taxonomy" id="1276221"/>
    <lineage>
        <taxon>Bacteria</taxon>
        <taxon>Bacillati</taxon>
        <taxon>Mycoplasmatota</taxon>
        <taxon>Mollicutes</taxon>
        <taxon>Entomoplasmatales</taxon>
        <taxon>Spiroplasmataceae</taxon>
        <taxon>Spiroplasma</taxon>
    </lineage>
</organism>
<protein>
    <submittedName>
        <fullName evidence="1">Uncharacterized protein</fullName>
    </submittedName>
</protein>
<evidence type="ECO:0000313" key="1">
    <source>
        <dbReference type="EMBL" id="AGR42010.1"/>
    </source>
</evidence>
<dbReference type="InParanoid" id="S5MJ72"/>
<dbReference type="AlphaFoldDB" id="S5MJ72"/>
<dbReference type="PATRIC" id="fig|1276221.3.peg.303"/>
<dbReference type="OrthoDB" id="400125at2"/>
<reference evidence="1 2" key="1">
    <citation type="journal article" date="2013" name="Genome Biol. Evol.">
        <title>Comparison of metabolic capacities and inference of gene content evolution in mosquito-associated Spiroplasma diminutum and S. taiwanense.</title>
        <authorList>
            <person name="Lo W.S."/>
            <person name="Ku C."/>
            <person name="Chen L.L."/>
            <person name="Chang T.H."/>
            <person name="Kuo C.H."/>
        </authorList>
    </citation>
    <scope>NUCLEOTIDE SEQUENCE [LARGE SCALE GENOMIC DNA]</scope>
    <source>
        <strain evidence="1">CUAS-1</strain>
    </source>
</reference>
<dbReference type="InterPro" id="IPR054781">
    <property type="entry name" value="Asp23-rel"/>
</dbReference>
<accession>S5MJ72</accession>
<evidence type="ECO:0000313" key="2">
    <source>
        <dbReference type="Proteomes" id="UP000014983"/>
    </source>
</evidence>
<dbReference type="RefSeq" id="WP_020836243.1">
    <property type="nucleotide sequence ID" value="NC_021833.1"/>
</dbReference>
<dbReference type="STRING" id="1276221.SDIMI_v3c03060"/>
<dbReference type="EMBL" id="CP005076">
    <property type="protein sequence ID" value="AGR42010.1"/>
    <property type="molecule type" value="Genomic_DNA"/>
</dbReference>
<name>S5MJ72_9MOLU</name>
<dbReference type="Proteomes" id="UP000014983">
    <property type="component" value="Chromosome"/>
</dbReference>